<protein>
    <submittedName>
        <fullName evidence="1">Uncharacterized protein</fullName>
    </submittedName>
</protein>
<sequence>MRSHPRRTPLAATLAAFALVASSCSTWHSIGKDRPAEFIAREKPSAVRVSFADSMLVLIGPALQGDTLLGLAKGDPSRHVGIPLSEIRRLDVRTLRGSTAGKVIVGTFWATGLALAIYSLFHHDPPIP</sequence>
<proteinExistence type="predicted"/>
<accession>A0A538T8J7</accession>
<dbReference type="Proteomes" id="UP000316852">
    <property type="component" value="Unassembled WGS sequence"/>
</dbReference>
<dbReference type="EMBL" id="VBOW01000018">
    <property type="protein sequence ID" value="TMQ59960.1"/>
    <property type="molecule type" value="Genomic_DNA"/>
</dbReference>
<gene>
    <name evidence="1" type="ORF">E6K76_03325</name>
</gene>
<evidence type="ECO:0000313" key="1">
    <source>
        <dbReference type="EMBL" id="TMQ59960.1"/>
    </source>
</evidence>
<comment type="caution">
    <text evidence="1">The sequence shown here is derived from an EMBL/GenBank/DDBJ whole genome shotgun (WGS) entry which is preliminary data.</text>
</comment>
<dbReference type="PROSITE" id="PS51257">
    <property type="entry name" value="PROKAR_LIPOPROTEIN"/>
    <property type="match status" value="1"/>
</dbReference>
<evidence type="ECO:0000313" key="2">
    <source>
        <dbReference type="Proteomes" id="UP000316852"/>
    </source>
</evidence>
<reference evidence="1 2" key="1">
    <citation type="journal article" date="2019" name="Nat. Microbiol.">
        <title>Mediterranean grassland soil C-N compound turnover is dependent on rainfall and depth, and is mediated by genomically divergent microorganisms.</title>
        <authorList>
            <person name="Diamond S."/>
            <person name="Andeer P.F."/>
            <person name="Li Z."/>
            <person name="Crits-Christoph A."/>
            <person name="Burstein D."/>
            <person name="Anantharaman K."/>
            <person name="Lane K.R."/>
            <person name="Thomas B.C."/>
            <person name="Pan C."/>
            <person name="Northen T.R."/>
            <person name="Banfield J.F."/>
        </authorList>
    </citation>
    <scope>NUCLEOTIDE SEQUENCE [LARGE SCALE GENOMIC DNA]</scope>
    <source>
        <strain evidence="1">WS_6</strain>
    </source>
</reference>
<organism evidence="1 2">
    <name type="scientific">Eiseniibacteriota bacterium</name>
    <dbReference type="NCBI Taxonomy" id="2212470"/>
    <lineage>
        <taxon>Bacteria</taxon>
        <taxon>Candidatus Eiseniibacteriota</taxon>
    </lineage>
</organism>
<dbReference type="AlphaFoldDB" id="A0A538T8J7"/>
<name>A0A538T8J7_UNCEI</name>